<accession>A0A8S4FWE8</accession>
<comment type="caution">
    <text evidence="1">The sequence shown here is derived from an EMBL/GenBank/DDBJ whole genome shotgun (WGS) entry which is preliminary data.</text>
</comment>
<reference evidence="1" key="1">
    <citation type="submission" date="2020-11" db="EMBL/GenBank/DDBJ databases">
        <authorList>
            <person name="Whiteford S."/>
        </authorList>
    </citation>
    <scope>NUCLEOTIDE SEQUENCE</scope>
</reference>
<name>A0A8S4FWE8_PLUXY</name>
<proteinExistence type="predicted"/>
<dbReference type="Proteomes" id="UP000653454">
    <property type="component" value="Unassembled WGS sequence"/>
</dbReference>
<organism evidence="1 2">
    <name type="scientific">Plutella xylostella</name>
    <name type="common">Diamondback moth</name>
    <name type="synonym">Plutella maculipennis</name>
    <dbReference type="NCBI Taxonomy" id="51655"/>
    <lineage>
        <taxon>Eukaryota</taxon>
        <taxon>Metazoa</taxon>
        <taxon>Ecdysozoa</taxon>
        <taxon>Arthropoda</taxon>
        <taxon>Hexapoda</taxon>
        <taxon>Insecta</taxon>
        <taxon>Pterygota</taxon>
        <taxon>Neoptera</taxon>
        <taxon>Endopterygota</taxon>
        <taxon>Lepidoptera</taxon>
        <taxon>Glossata</taxon>
        <taxon>Ditrysia</taxon>
        <taxon>Yponomeutoidea</taxon>
        <taxon>Plutellidae</taxon>
        <taxon>Plutella</taxon>
    </lineage>
</organism>
<sequence>MAGYPPEGVVLRLGRRLLVLTVAYDHVGASLAEPLLYLLEACLFA</sequence>
<keyword evidence="2" id="KW-1185">Reference proteome</keyword>
<dbReference type="AlphaFoldDB" id="A0A8S4FWE8"/>
<gene>
    <name evidence="1" type="ORF">PLXY2_LOCUS10323</name>
</gene>
<protein>
    <submittedName>
        <fullName evidence="1">(diamondback moth) hypothetical protein</fullName>
    </submittedName>
</protein>
<evidence type="ECO:0000313" key="1">
    <source>
        <dbReference type="EMBL" id="CAG9131494.1"/>
    </source>
</evidence>
<dbReference type="EMBL" id="CAJHNJ030000045">
    <property type="protein sequence ID" value="CAG9131494.1"/>
    <property type="molecule type" value="Genomic_DNA"/>
</dbReference>
<evidence type="ECO:0000313" key="2">
    <source>
        <dbReference type="Proteomes" id="UP000653454"/>
    </source>
</evidence>